<dbReference type="Proteomes" id="UP000315389">
    <property type="component" value="Unassembled WGS sequence"/>
</dbReference>
<sequence>MVAKHRRGWLGEGMGKATRAFRNLTLLTIGAAATAAVLGAVRSWSLRWGTDPLEEGGYLPGDELMAYADHQSTRAVTIRTSPARIWPWLVQLGQDRGGFYSYDWLENLIGLDIHSLDEISDELQHLEVGDHVSLADGVTLAVADLESDSHLVLHGVADSGRPALPFDFTWSFILRRSAPARTRLIVRERYRYLGPLAPVIVEPASLVSFVMSRKMLIGIKERAEALD</sequence>
<evidence type="ECO:0000313" key="2">
    <source>
        <dbReference type="Proteomes" id="UP000315389"/>
    </source>
</evidence>
<evidence type="ECO:0008006" key="3">
    <source>
        <dbReference type="Google" id="ProtNLM"/>
    </source>
</evidence>
<evidence type="ECO:0000313" key="1">
    <source>
        <dbReference type="EMBL" id="TQL63571.1"/>
    </source>
</evidence>
<proteinExistence type="predicted"/>
<comment type="caution">
    <text evidence="1">The sequence shown here is derived from an EMBL/GenBank/DDBJ whole genome shotgun (WGS) entry which is preliminary data.</text>
</comment>
<accession>A0A542ZTA8</accession>
<reference evidence="1 2" key="1">
    <citation type="submission" date="2019-06" db="EMBL/GenBank/DDBJ databases">
        <title>Sequencing the genomes of 1000 actinobacteria strains.</title>
        <authorList>
            <person name="Klenk H.-P."/>
        </authorList>
    </citation>
    <scope>NUCLEOTIDE SEQUENCE [LARGE SCALE GENOMIC DNA]</scope>
    <source>
        <strain evidence="1 2">DSM 4813</strain>
    </source>
</reference>
<dbReference type="SUPFAM" id="SSF55961">
    <property type="entry name" value="Bet v1-like"/>
    <property type="match status" value="1"/>
</dbReference>
<name>A0A542ZTA8_RARFA</name>
<dbReference type="EMBL" id="VFOS01000001">
    <property type="protein sequence ID" value="TQL63571.1"/>
    <property type="molecule type" value="Genomic_DNA"/>
</dbReference>
<gene>
    <name evidence="1" type="ORF">FB461_0032</name>
</gene>
<dbReference type="AlphaFoldDB" id="A0A542ZTA8"/>
<keyword evidence="2" id="KW-1185">Reference proteome</keyword>
<organism evidence="1 2">
    <name type="scientific">Rarobacter faecitabidus</name>
    <dbReference type="NCBI Taxonomy" id="13243"/>
    <lineage>
        <taxon>Bacteria</taxon>
        <taxon>Bacillati</taxon>
        <taxon>Actinomycetota</taxon>
        <taxon>Actinomycetes</taxon>
        <taxon>Micrococcales</taxon>
        <taxon>Rarobacteraceae</taxon>
        <taxon>Rarobacter</taxon>
    </lineage>
</organism>
<protein>
    <recommendedName>
        <fullName evidence="3">Polyketide cyclase/dehydrase/lipid transport protein</fullName>
    </recommendedName>
</protein>